<dbReference type="Proteomes" id="UP000228934">
    <property type="component" value="Unassembled WGS sequence"/>
</dbReference>
<reference evidence="2" key="1">
    <citation type="journal article" date="2017" name="Nat. Commun.">
        <title>The North American bullfrog draft genome provides insight into hormonal regulation of long noncoding RNA.</title>
        <authorList>
            <person name="Hammond S.A."/>
            <person name="Warren R.L."/>
            <person name="Vandervalk B.P."/>
            <person name="Kucuk E."/>
            <person name="Khan H."/>
            <person name="Gibb E.A."/>
            <person name="Pandoh P."/>
            <person name="Kirk H."/>
            <person name="Zhao Y."/>
            <person name="Jones M."/>
            <person name="Mungall A.J."/>
            <person name="Coope R."/>
            <person name="Pleasance S."/>
            <person name="Moore R.A."/>
            <person name="Holt R.A."/>
            <person name="Round J.M."/>
            <person name="Ohora S."/>
            <person name="Walle B.V."/>
            <person name="Veldhoen N."/>
            <person name="Helbing C.C."/>
            <person name="Birol I."/>
        </authorList>
    </citation>
    <scope>NUCLEOTIDE SEQUENCE [LARGE SCALE GENOMIC DNA]</scope>
</reference>
<dbReference type="EMBL" id="KZ012658">
    <property type="protein sequence ID" value="PIO14074.1"/>
    <property type="molecule type" value="Genomic_DNA"/>
</dbReference>
<protein>
    <submittedName>
        <fullName evidence="1">Uncharacterized protein</fullName>
    </submittedName>
</protein>
<evidence type="ECO:0000313" key="1">
    <source>
        <dbReference type="EMBL" id="PIO14074.1"/>
    </source>
</evidence>
<keyword evidence="2" id="KW-1185">Reference proteome</keyword>
<organism evidence="1 2">
    <name type="scientific">Aquarana catesbeiana</name>
    <name type="common">American bullfrog</name>
    <name type="synonym">Rana catesbeiana</name>
    <dbReference type="NCBI Taxonomy" id="8400"/>
    <lineage>
        <taxon>Eukaryota</taxon>
        <taxon>Metazoa</taxon>
        <taxon>Chordata</taxon>
        <taxon>Craniata</taxon>
        <taxon>Vertebrata</taxon>
        <taxon>Euteleostomi</taxon>
        <taxon>Amphibia</taxon>
        <taxon>Batrachia</taxon>
        <taxon>Anura</taxon>
        <taxon>Neobatrachia</taxon>
        <taxon>Ranoidea</taxon>
        <taxon>Ranidae</taxon>
        <taxon>Aquarana</taxon>
    </lineage>
</organism>
<sequence length="51" mass="5876">MVHQLLSVWMTGSYTEENVTISQTRLIHGQTARTSANHTIHPWQLLIMTKN</sequence>
<evidence type="ECO:0000313" key="2">
    <source>
        <dbReference type="Proteomes" id="UP000228934"/>
    </source>
</evidence>
<gene>
    <name evidence="1" type="ORF">AB205_0149340</name>
</gene>
<dbReference type="AlphaFoldDB" id="A0A2G9QEN9"/>
<name>A0A2G9QEN9_AQUCT</name>
<proteinExistence type="predicted"/>
<accession>A0A2G9QEN9</accession>